<accession>A0A8E2IW66</accession>
<dbReference type="GeneID" id="66599402"/>
<name>A0A8E2IW66_9MYCO</name>
<evidence type="ECO:0000313" key="2">
    <source>
        <dbReference type="EMBL" id="VAZ88358.1"/>
    </source>
</evidence>
<dbReference type="Proteomes" id="UP000192335">
    <property type="component" value="Unassembled WGS sequence"/>
</dbReference>
<evidence type="ECO:0000313" key="4">
    <source>
        <dbReference type="Proteomes" id="UP000271464"/>
    </source>
</evidence>
<evidence type="ECO:0000313" key="1">
    <source>
        <dbReference type="EMBL" id="ORC08319.1"/>
    </source>
</evidence>
<dbReference type="AlphaFoldDB" id="A0A8E2IW66"/>
<dbReference type="EMBL" id="UPHM01000016">
    <property type="protein sequence ID" value="VAZ88358.1"/>
    <property type="molecule type" value="Genomic_DNA"/>
</dbReference>
<dbReference type="RefSeq" id="WP_075546977.1">
    <property type="nucleotide sequence ID" value="NZ_LWCM01000085.1"/>
</dbReference>
<sequence>MAVDPVDEFGALRRAPDATLAAETGDELVDAYEQGAIVMAWSQVVGQVPTLTDTLRVTILGADDIDSYTVGTVSRAFQNAVARVDKATRRPTSTAPSLTRRDRERAELVQQAQVGNTVYFRVPAVPLSPGGYDMHPVGTSARGDS</sequence>
<protein>
    <submittedName>
        <fullName evidence="1">Uncharacterized protein</fullName>
    </submittedName>
</protein>
<dbReference type="OrthoDB" id="3288625at2"/>
<reference evidence="2 4" key="2">
    <citation type="submission" date="2018-09" db="EMBL/GenBank/DDBJ databases">
        <authorList>
            <person name="Tagini F."/>
        </authorList>
    </citation>
    <scope>NUCLEOTIDE SEQUENCE [LARGE SCALE GENOMIC DNA]</scope>
    <source>
        <strain evidence="2 4">MK4</strain>
    </source>
</reference>
<dbReference type="Proteomes" id="UP000271464">
    <property type="component" value="Unassembled WGS sequence"/>
</dbReference>
<comment type="caution">
    <text evidence="1">The sequence shown here is derived from an EMBL/GenBank/DDBJ whole genome shotgun (WGS) entry which is preliminary data.</text>
</comment>
<dbReference type="EMBL" id="MWQA01000001">
    <property type="protein sequence ID" value="ORC08319.1"/>
    <property type="molecule type" value="Genomic_DNA"/>
</dbReference>
<reference evidence="1 3" key="1">
    <citation type="submission" date="2017-02" db="EMBL/GenBank/DDBJ databases">
        <title>Mycobacterium kansasii genomes.</title>
        <authorList>
            <person name="Borowka P."/>
            <person name="Strapagiel D."/>
            <person name="Marciniak B."/>
            <person name="Lach J."/>
            <person name="Bakula Z."/>
            <person name="Van Ingen J."/>
            <person name="Safianowska A."/>
            <person name="Brzostek A."/>
            <person name="Dziadek J."/>
            <person name="Jagielski T."/>
        </authorList>
    </citation>
    <scope>NUCLEOTIDE SEQUENCE [LARGE SCALE GENOMIC DNA]</scope>
    <source>
        <strain evidence="1 3">12MK</strain>
    </source>
</reference>
<proteinExistence type="predicted"/>
<organism evidence="1 3">
    <name type="scientific">Mycobacterium persicum</name>
    <dbReference type="NCBI Taxonomy" id="1487726"/>
    <lineage>
        <taxon>Bacteria</taxon>
        <taxon>Bacillati</taxon>
        <taxon>Actinomycetota</taxon>
        <taxon>Actinomycetes</taxon>
        <taxon>Mycobacteriales</taxon>
        <taxon>Mycobacteriaceae</taxon>
        <taxon>Mycobacterium</taxon>
    </lineage>
</organism>
<keyword evidence="4" id="KW-1185">Reference proteome</keyword>
<evidence type="ECO:0000313" key="3">
    <source>
        <dbReference type="Proteomes" id="UP000192335"/>
    </source>
</evidence>
<gene>
    <name evidence="1" type="ORF">B4U45_18660</name>
    <name evidence="2" type="ORF">LAUMK4_00677</name>
</gene>